<feature type="signal peptide" evidence="2">
    <location>
        <begin position="1"/>
        <end position="21"/>
    </location>
</feature>
<dbReference type="SUPFAM" id="SSF52833">
    <property type="entry name" value="Thioredoxin-like"/>
    <property type="match status" value="1"/>
</dbReference>
<keyword evidence="5" id="KW-1185">Reference proteome</keyword>
<proteinExistence type="predicted"/>
<dbReference type="InterPro" id="IPR013766">
    <property type="entry name" value="Thioredoxin_domain"/>
</dbReference>
<dbReference type="PROSITE" id="PS51352">
    <property type="entry name" value="THIOREDOXIN_2"/>
    <property type="match status" value="1"/>
</dbReference>
<dbReference type="GO" id="GO:0015036">
    <property type="term" value="F:disulfide oxidoreductase activity"/>
    <property type="evidence" value="ECO:0007669"/>
    <property type="project" value="UniProtKB-ARBA"/>
</dbReference>
<accession>A0A5M6IE33</accession>
<dbReference type="PROSITE" id="PS51257">
    <property type="entry name" value="PROKAR_LIPOPROTEIN"/>
    <property type="match status" value="1"/>
</dbReference>
<dbReference type="RefSeq" id="WP_150061960.1">
    <property type="nucleotide sequence ID" value="NZ_JACHII010000002.1"/>
</dbReference>
<evidence type="ECO:0000256" key="2">
    <source>
        <dbReference type="SAM" id="SignalP"/>
    </source>
</evidence>
<evidence type="ECO:0000313" key="5">
    <source>
        <dbReference type="Proteomes" id="UP000324065"/>
    </source>
</evidence>
<comment type="caution">
    <text evidence="4">The sequence shown here is derived from an EMBL/GenBank/DDBJ whole genome shotgun (WGS) entry which is preliminary data.</text>
</comment>
<gene>
    <name evidence="4" type="ORF">F1188_08435</name>
</gene>
<dbReference type="Gene3D" id="3.40.30.10">
    <property type="entry name" value="Glutaredoxin"/>
    <property type="match status" value="1"/>
</dbReference>
<dbReference type="InterPro" id="IPR017937">
    <property type="entry name" value="Thioredoxin_CS"/>
</dbReference>
<dbReference type="InterPro" id="IPR050553">
    <property type="entry name" value="Thioredoxin_ResA/DsbE_sf"/>
</dbReference>
<dbReference type="PANTHER" id="PTHR42852:SF13">
    <property type="entry name" value="PROTEIN DIPZ"/>
    <property type="match status" value="1"/>
</dbReference>
<dbReference type="InterPro" id="IPR000866">
    <property type="entry name" value="AhpC/TSA"/>
</dbReference>
<dbReference type="AlphaFoldDB" id="A0A5M6IE33"/>
<dbReference type="PANTHER" id="PTHR42852">
    <property type="entry name" value="THIOL:DISULFIDE INTERCHANGE PROTEIN DSBE"/>
    <property type="match status" value="1"/>
</dbReference>
<dbReference type="PROSITE" id="PS00194">
    <property type="entry name" value="THIOREDOXIN_1"/>
    <property type="match status" value="1"/>
</dbReference>
<organism evidence="4 5">
    <name type="scientific">Roseospira marina</name>
    <dbReference type="NCBI Taxonomy" id="140057"/>
    <lineage>
        <taxon>Bacteria</taxon>
        <taxon>Pseudomonadati</taxon>
        <taxon>Pseudomonadota</taxon>
        <taxon>Alphaproteobacteria</taxon>
        <taxon>Rhodospirillales</taxon>
        <taxon>Rhodospirillaceae</taxon>
        <taxon>Roseospira</taxon>
    </lineage>
</organism>
<feature type="chain" id="PRO_5024367115" evidence="2">
    <location>
        <begin position="22"/>
        <end position="178"/>
    </location>
</feature>
<evidence type="ECO:0000259" key="3">
    <source>
        <dbReference type="PROSITE" id="PS51352"/>
    </source>
</evidence>
<evidence type="ECO:0000313" key="4">
    <source>
        <dbReference type="EMBL" id="KAA5606029.1"/>
    </source>
</evidence>
<protein>
    <submittedName>
        <fullName evidence="4">TlpA family protein disulfide reductase</fullName>
    </submittedName>
</protein>
<sequence>MSRFRRLCVAPVLGAVLLALSACDDGAGDGGLVTGATEGKRPPSVALEAVQDPEGAATAGLEAYRGKILVLGFWLGGCAPCLTEMPELVELHKAYADQGVEVLLVNVGGSPPTVRRAISDFGMRFGMTLDTLALTATRFKVGVFPTTFVIDREGVIRARLAGNRKPGTIKTAVDGLLS</sequence>
<reference evidence="4 5" key="1">
    <citation type="submission" date="2019-09" db="EMBL/GenBank/DDBJ databases">
        <title>Genome sequence of Roseospira marina, one of the more divergent members of the non-sulfur purple photosynthetic bacterial family, the Rhodospirillaceae.</title>
        <authorList>
            <person name="Meyer T."/>
            <person name="Kyndt J."/>
        </authorList>
    </citation>
    <scope>NUCLEOTIDE SEQUENCE [LARGE SCALE GENOMIC DNA]</scope>
    <source>
        <strain evidence="4 5">DSM 15113</strain>
    </source>
</reference>
<dbReference type="InterPro" id="IPR036249">
    <property type="entry name" value="Thioredoxin-like_sf"/>
</dbReference>
<evidence type="ECO:0000256" key="1">
    <source>
        <dbReference type="ARBA" id="ARBA00023284"/>
    </source>
</evidence>
<dbReference type="Proteomes" id="UP000324065">
    <property type="component" value="Unassembled WGS sequence"/>
</dbReference>
<name>A0A5M6IE33_9PROT</name>
<feature type="domain" description="Thioredoxin" evidence="3">
    <location>
        <begin position="36"/>
        <end position="178"/>
    </location>
</feature>
<dbReference type="Pfam" id="PF00578">
    <property type="entry name" value="AhpC-TSA"/>
    <property type="match status" value="1"/>
</dbReference>
<dbReference type="CDD" id="cd02966">
    <property type="entry name" value="TlpA_like_family"/>
    <property type="match status" value="1"/>
</dbReference>
<dbReference type="EMBL" id="VWPJ01000006">
    <property type="protein sequence ID" value="KAA5606029.1"/>
    <property type="molecule type" value="Genomic_DNA"/>
</dbReference>
<dbReference type="OrthoDB" id="9799347at2"/>
<keyword evidence="1" id="KW-0676">Redox-active center</keyword>
<keyword evidence="2" id="KW-0732">Signal</keyword>
<dbReference type="GO" id="GO:0016209">
    <property type="term" value="F:antioxidant activity"/>
    <property type="evidence" value="ECO:0007669"/>
    <property type="project" value="InterPro"/>
</dbReference>